<accession>A0AA40F779</accession>
<sequence length="173" mass="18201">MATPSHAPAPTPAPNAVASLFDTLSLTYHAAFSDLTHQHTATSWVLSALSALPSPAKIIDLGCGPGDPVVSTLASAGHNVLGTDISAGMITEARRRVPHPNASFLQLDTLKWEPEEGEYDAVVLMFSLIIDVSIADIRETIAKVCRAVKPGGVFMFATVAIGGDEVDMYGWDG</sequence>
<feature type="domain" description="Methyltransferase" evidence="3">
    <location>
        <begin position="58"/>
        <end position="152"/>
    </location>
</feature>
<dbReference type="GO" id="GO:0008168">
    <property type="term" value="F:methyltransferase activity"/>
    <property type="evidence" value="ECO:0007669"/>
    <property type="project" value="UniProtKB-KW"/>
</dbReference>
<keyword evidence="5" id="KW-1185">Reference proteome</keyword>
<keyword evidence="1 4" id="KW-0489">Methyltransferase</keyword>
<dbReference type="Pfam" id="PF13649">
    <property type="entry name" value="Methyltransf_25"/>
    <property type="match status" value="1"/>
</dbReference>
<dbReference type="GO" id="GO:0032259">
    <property type="term" value="P:methylation"/>
    <property type="evidence" value="ECO:0007669"/>
    <property type="project" value="UniProtKB-KW"/>
</dbReference>
<name>A0AA40F779_9PEZI</name>
<dbReference type="PANTHER" id="PTHR43861:SF1">
    <property type="entry name" value="TRANS-ACONITATE 2-METHYLTRANSFERASE"/>
    <property type="match status" value="1"/>
</dbReference>
<evidence type="ECO:0000256" key="2">
    <source>
        <dbReference type="ARBA" id="ARBA00022679"/>
    </source>
</evidence>
<dbReference type="PANTHER" id="PTHR43861">
    <property type="entry name" value="TRANS-ACONITATE 2-METHYLTRANSFERASE-RELATED"/>
    <property type="match status" value="1"/>
</dbReference>
<evidence type="ECO:0000313" key="5">
    <source>
        <dbReference type="Proteomes" id="UP001172155"/>
    </source>
</evidence>
<keyword evidence="2" id="KW-0808">Transferase</keyword>
<dbReference type="Proteomes" id="UP001172155">
    <property type="component" value="Unassembled WGS sequence"/>
</dbReference>
<evidence type="ECO:0000259" key="3">
    <source>
        <dbReference type="Pfam" id="PF13649"/>
    </source>
</evidence>
<reference evidence="4" key="1">
    <citation type="submission" date="2023-06" db="EMBL/GenBank/DDBJ databases">
        <title>Genome-scale phylogeny and comparative genomics of the fungal order Sordariales.</title>
        <authorList>
            <consortium name="Lawrence Berkeley National Laboratory"/>
            <person name="Hensen N."/>
            <person name="Bonometti L."/>
            <person name="Westerberg I."/>
            <person name="Brannstrom I.O."/>
            <person name="Guillou S."/>
            <person name="Cros-Aarteil S."/>
            <person name="Calhoun S."/>
            <person name="Haridas S."/>
            <person name="Kuo A."/>
            <person name="Mondo S."/>
            <person name="Pangilinan J."/>
            <person name="Riley R."/>
            <person name="LaButti K."/>
            <person name="Andreopoulos B."/>
            <person name="Lipzen A."/>
            <person name="Chen C."/>
            <person name="Yanf M."/>
            <person name="Daum C."/>
            <person name="Ng V."/>
            <person name="Clum A."/>
            <person name="Steindorff A."/>
            <person name="Ohm R."/>
            <person name="Martin F."/>
            <person name="Silar P."/>
            <person name="Natvig D."/>
            <person name="Lalanne C."/>
            <person name="Gautier V."/>
            <person name="Ament-velasquez S.L."/>
            <person name="Kruys A."/>
            <person name="Hutchinson M.I."/>
            <person name="Powell A.J."/>
            <person name="Barry K."/>
            <person name="Miller A.N."/>
            <person name="Grigoriev I.V."/>
            <person name="Debuchy R."/>
            <person name="Gladieux P."/>
            <person name="Thoren M.H."/>
            <person name="Johannesson H."/>
        </authorList>
    </citation>
    <scope>NUCLEOTIDE SEQUENCE</scope>
    <source>
        <strain evidence="4">SMH3187-1</strain>
    </source>
</reference>
<proteinExistence type="predicted"/>
<dbReference type="InterPro" id="IPR041698">
    <property type="entry name" value="Methyltransf_25"/>
</dbReference>
<dbReference type="CDD" id="cd02440">
    <property type="entry name" value="AdoMet_MTases"/>
    <property type="match status" value="1"/>
</dbReference>
<evidence type="ECO:0000256" key="1">
    <source>
        <dbReference type="ARBA" id="ARBA00022603"/>
    </source>
</evidence>
<dbReference type="Gene3D" id="3.40.50.150">
    <property type="entry name" value="Vaccinia Virus protein VP39"/>
    <property type="match status" value="1"/>
</dbReference>
<comment type="caution">
    <text evidence="4">The sequence shown here is derived from an EMBL/GenBank/DDBJ whole genome shotgun (WGS) entry which is preliminary data.</text>
</comment>
<organism evidence="4 5">
    <name type="scientific">Schizothecium vesticola</name>
    <dbReference type="NCBI Taxonomy" id="314040"/>
    <lineage>
        <taxon>Eukaryota</taxon>
        <taxon>Fungi</taxon>
        <taxon>Dikarya</taxon>
        <taxon>Ascomycota</taxon>
        <taxon>Pezizomycotina</taxon>
        <taxon>Sordariomycetes</taxon>
        <taxon>Sordariomycetidae</taxon>
        <taxon>Sordariales</taxon>
        <taxon>Schizotheciaceae</taxon>
        <taxon>Schizothecium</taxon>
    </lineage>
</organism>
<dbReference type="AlphaFoldDB" id="A0AA40F779"/>
<evidence type="ECO:0000313" key="4">
    <source>
        <dbReference type="EMBL" id="KAK0752464.1"/>
    </source>
</evidence>
<dbReference type="InterPro" id="IPR029063">
    <property type="entry name" value="SAM-dependent_MTases_sf"/>
</dbReference>
<protein>
    <submittedName>
        <fullName evidence="4">S-adenosyl-L-methionine-dependent methyltransferase</fullName>
    </submittedName>
</protein>
<dbReference type="EMBL" id="JAUKUD010000002">
    <property type="protein sequence ID" value="KAK0752464.1"/>
    <property type="molecule type" value="Genomic_DNA"/>
</dbReference>
<gene>
    <name evidence="4" type="ORF">B0T18DRAFT_404928</name>
</gene>
<dbReference type="SUPFAM" id="SSF53335">
    <property type="entry name" value="S-adenosyl-L-methionine-dependent methyltransferases"/>
    <property type="match status" value="1"/>
</dbReference>